<sequence length="114" mass="12708">MMAHSSTLGPHQCQCPVLNNTNYTLWALRMKKILLANGVWDLVEGTITSKEIYVKKDSSVSAWFKNACIITQIARIIALHLKFRIMVPNAMPSQIALAIGRNLSHLCNASNSRN</sequence>
<dbReference type="OrthoDB" id="8063676at2759"/>
<evidence type="ECO:0000313" key="2">
    <source>
        <dbReference type="EMBL" id="PWA60029.1"/>
    </source>
</evidence>
<evidence type="ECO:0000313" key="3">
    <source>
        <dbReference type="Proteomes" id="UP000245207"/>
    </source>
</evidence>
<feature type="domain" description="DUF4219" evidence="1">
    <location>
        <begin position="18"/>
        <end position="44"/>
    </location>
</feature>
<reference evidence="2 3" key="1">
    <citation type="journal article" date="2018" name="Mol. Plant">
        <title>The genome of Artemisia annua provides insight into the evolution of Asteraceae family and artemisinin biosynthesis.</title>
        <authorList>
            <person name="Shen Q."/>
            <person name="Zhang L."/>
            <person name="Liao Z."/>
            <person name="Wang S."/>
            <person name="Yan T."/>
            <person name="Shi P."/>
            <person name="Liu M."/>
            <person name="Fu X."/>
            <person name="Pan Q."/>
            <person name="Wang Y."/>
            <person name="Lv Z."/>
            <person name="Lu X."/>
            <person name="Zhang F."/>
            <person name="Jiang W."/>
            <person name="Ma Y."/>
            <person name="Chen M."/>
            <person name="Hao X."/>
            <person name="Li L."/>
            <person name="Tang Y."/>
            <person name="Lv G."/>
            <person name="Zhou Y."/>
            <person name="Sun X."/>
            <person name="Brodelius P.E."/>
            <person name="Rose J.K.C."/>
            <person name="Tang K."/>
        </authorList>
    </citation>
    <scope>NUCLEOTIDE SEQUENCE [LARGE SCALE GENOMIC DNA]</scope>
    <source>
        <strain evidence="3">cv. Huhao1</strain>
        <tissue evidence="2">Leaf</tissue>
    </source>
</reference>
<dbReference type="Proteomes" id="UP000245207">
    <property type="component" value="Unassembled WGS sequence"/>
</dbReference>
<gene>
    <name evidence="2" type="ORF">CTI12_AA384400</name>
</gene>
<organism evidence="2 3">
    <name type="scientific">Artemisia annua</name>
    <name type="common">Sweet wormwood</name>
    <dbReference type="NCBI Taxonomy" id="35608"/>
    <lineage>
        <taxon>Eukaryota</taxon>
        <taxon>Viridiplantae</taxon>
        <taxon>Streptophyta</taxon>
        <taxon>Embryophyta</taxon>
        <taxon>Tracheophyta</taxon>
        <taxon>Spermatophyta</taxon>
        <taxon>Magnoliopsida</taxon>
        <taxon>eudicotyledons</taxon>
        <taxon>Gunneridae</taxon>
        <taxon>Pentapetalae</taxon>
        <taxon>asterids</taxon>
        <taxon>campanulids</taxon>
        <taxon>Asterales</taxon>
        <taxon>Asteraceae</taxon>
        <taxon>Asteroideae</taxon>
        <taxon>Anthemideae</taxon>
        <taxon>Artemisiinae</taxon>
        <taxon>Artemisia</taxon>
    </lineage>
</organism>
<comment type="caution">
    <text evidence="2">The sequence shown here is derived from an EMBL/GenBank/DDBJ whole genome shotgun (WGS) entry which is preliminary data.</text>
</comment>
<keyword evidence="3" id="KW-1185">Reference proteome</keyword>
<dbReference type="InterPro" id="IPR025314">
    <property type="entry name" value="DUF4219"/>
</dbReference>
<dbReference type="EMBL" id="PKPP01005464">
    <property type="protein sequence ID" value="PWA60029.1"/>
    <property type="molecule type" value="Genomic_DNA"/>
</dbReference>
<name>A0A2U1MFJ8_ARTAN</name>
<accession>A0A2U1MFJ8</accession>
<evidence type="ECO:0000259" key="1">
    <source>
        <dbReference type="Pfam" id="PF13961"/>
    </source>
</evidence>
<dbReference type="Pfam" id="PF13961">
    <property type="entry name" value="DUF4219"/>
    <property type="match status" value="1"/>
</dbReference>
<protein>
    <submittedName>
        <fullName evidence="2">Zinc finger, CCHC-type</fullName>
    </submittedName>
</protein>
<proteinExistence type="predicted"/>
<dbReference type="AlphaFoldDB" id="A0A2U1MFJ8"/>